<evidence type="ECO:0000256" key="1">
    <source>
        <dbReference type="SAM" id="Phobius"/>
    </source>
</evidence>
<keyword evidence="1" id="KW-0812">Transmembrane</keyword>
<keyword evidence="1" id="KW-1133">Transmembrane helix</keyword>
<feature type="transmembrane region" description="Helical" evidence="1">
    <location>
        <begin position="39"/>
        <end position="60"/>
    </location>
</feature>
<reference evidence="2" key="1">
    <citation type="journal article" date="2023" name="PLoS Negl. Trop. Dis.">
        <title>A genome sequence for Biomphalaria pfeifferi, the major vector snail for the human-infecting parasite Schistosoma mansoni.</title>
        <authorList>
            <person name="Bu L."/>
            <person name="Lu L."/>
            <person name="Laidemitt M.R."/>
            <person name="Zhang S.M."/>
            <person name="Mutuku M."/>
            <person name="Mkoji G."/>
            <person name="Steinauer M."/>
            <person name="Loker E.S."/>
        </authorList>
    </citation>
    <scope>NUCLEOTIDE SEQUENCE</scope>
    <source>
        <strain evidence="2">KasaAsao</strain>
    </source>
</reference>
<keyword evidence="3" id="KW-1185">Reference proteome</keyword>
<protein>
    <submittedName>
        <fullName evidence="2">Uncharacterized protein</fullName>
    </submittedName>
</protein>
<accession>A0AAD8ASW7</accession>
<dbReference type="Proteomes" id="UP001233172">
    <property type="component" value="Unassembled WGS sequence"/>
</dbReference>
<reference evidence="2" key="2">
    <citation type="submission" date="2023-04" db="EMBL/GenBank/DDBJ databases">
        <authorList>
            <person name="Bu L."/>
            <person name="Lu L."/>
            <person name="Laidemitt M.R."/>
            <person name="Zhang S.M."/>
            <person name="Mutuku M."/>
            <person name="Mkoji G."/>
            <person name="Steinauer M."/>
            <person name="Loker E.S."/>
        </authorList>
    </citation>
    <scope>NUCLEOTIDE SEQUENCE</scope>
    <source>
        <strain evidence="2">KasaAsao</strain>
        <tissue evidence="2">Whole Snail</tissue>
    </source>
</reference>
<evidence type="ECO:0000313" key="2">
    <source>
        <dbReference type="EMBL" id="KAK0041836.1"/>
    </source>
</evidence>
<organism evidence="2 3">
    <name type="scientific">Biomphalaria pfeifferi</name>
    <name type="common">Bloodfluke planorb</name>
    <name type="synonym">Freshwater snail</name>
    <dbReference type="NCBI Taxonomy" id="112525"/>
    <lineage>
        <taxon>Eukaryota</taxon>
        <taxon>Metazoa</taxon>
        <taxon>Spiralia</taxon>
        <taxon>Lophotrochozoa</taxon>
        <taxon>Mollusca</taxon>
        <taxon>Gastropoda</taxon>
        <taxon>Heterobranchia</taxon>
        <taxon>Euthyneura</taxon>
        <taxon>Panpulmonata</taxon>
        <taxon>Hygrophila</taxon>
        <taxon>Lymnaeoidea</taxon>
        <taxon>Planorbidae</taxon>
        <taxon>Biomphalaria</taxon>
    </lineage>
</organism>
<keyword evidence="1" id="KW-0472">Membrane</keyword>
<dbReference type="AlphaFoldDB" id="A0AAD8ASW7"/>
<dbReference type="EMBL" id="JASAOG010000259">
    <property type="protein sequence ID" value="KAK0041836.1"/>
    <property type="molecule type" value="Genomic_DNA"/>
</dbReference>
<proteinExistence type="predicted"/>
<name>A0AAD8ASW7_BIOPF</name>
<sequence>MFNETEFTTTQEQPTSGSLEIKNITRPHSLTLLTILTKVFLPLHSVVLLFLLVTYLALVLREIWSRKRTLSDSSAGAMEEHGDVVNYKVHSKVIQSQLTQTKAAEKTSGCEKSVKTCHSQDDSYVNVQTMQGVNYDKISATLDQSEPYNNLVLYGQVLKTTRNVHSESTFLYVNTAKSSEYLNSQIVFDENVNETIMYTNISEVSNRNLQHK</sequence>
<gene>
    <name evidence="2" type="ORF">Bpfe_028734</name>
</gene>
<comment type="caution">
    <text evidence="2">The sequence shown here is derived from an EMBL/GenBank/DDBJ whole genome shotgun (WGS) entry which is preliminary data.</text>
</comment>
<evidence type="ECO:0000313" key="3">
    <source>
        <dbReference type="Proteomes" id="UP001233172"/>
    </source>
</evidence>